<dbReference type="GO" id="GO:0005524">
    <property type="term" value="F:ATP binding"/>
    <property type="evidence" value="ECO:0007669"/>
    <property type="project" value="UniProtKB-KW"/>
</dbReference>
<dbReference type="PANTHER" id="PTHR34301">
    <property type="entry name" value="DNA-BINDING PROTEIN-RELATED"/>
    <property type="match status" value="1"/>
</dbReference>
<organism evidence="1 2">
    <name type="scientific">Collinsella aerofaciens (strain ATCC 25986 / DSM 3979 / JCM 10188 / KCTC 3647 / NCTC 11838 / VPI 1003)</name>
    <dbReference type="NCBI Taxonomy" id="411903"/>
    <lineage>
        <taxon>Bacteria</taxon>
        <taxon>Bacillati</taxon>
        <taxon>Actinomycetota</taxon>
        <taxon>Coriobacteriia</taxon>
        <taxon>Coriobacteriales</taxon>
        <taxon>Coriobacteriaceae</taxon>
        <taxon>Collinsella</taxon>
    </lineage>
</organism>
<dbReference type="SUPFAM" id="SSF52540">
    <property type="entry name" value="P-loop containing nucleoside triphosphate hydrolases"/>
    <property type="match status" value="1"/>
</dbReference>
<dbReference type="PANTHER" id="PTHR34301:SF8">
    <property type="entry name" value="ATPASE DOMAIN-CONTAINING PROTEIN"/>
    <property type="match status" value="1"/>
</dbReference>
<protein>
    <submittedName>
        <fullName evidence="1">ATP-binding protein</fullName>
    </submittedName>
</protein>
<dbReference type="InterPro" id="IPR027417">
    <property type="entry name" value="P-loop_NTPase"/>
</dbReference>
<dbReference type="RefSeq" id="WP_040359435.1">
    <property type="nucleotide sequence ID" value="NZ_AAVN02000006.1"/>
</dbReference>
<keyword evidence="1" id="KW-0067">ATP-binding</keyword>
<evidence type="ECO:0000313" key="1">
    <source>
        <dbReference type="EMBL" id="QIA33433.1"/>
    </source>
</evidence>
<dbReference type="Proteomes" id="UP000464211">
    <property type="component" value="Chromosome"/>
</dbReference>
<gene>
    <name evidence="1" type="ORF">GXM19_03665</name>
</gene>
<keyword evidence="1" id="KW-0547">Nucleotide-binding</keyword>
<name>A0A858B235_COLAA</name>
<dbReference type="AlphaFoldDB" id="A0A858B235"/>
<reference evidence="1 2" key="1">
    <citation type="submission" date="2020-01" db="EMBL/GenBank/DDBJ databases">
        <title>Complete genome sequence of Collinsella aerofaciens JCM 10188(T).</title>
        <authorList>
            <person name="Tourlousse D.M."/>
            <person name="Sakamoto M."/>
            <person name="Miura T."/>
            <person name="Narita K."/>
            <person name="Ohashi A."/>
            <person name="Uchino Y."/>
            <person name="Yamazoe A."/>
            <person name="Kameyama K."/>
            <person name="Terauchi J."/>
            <person name="Ohkuma M."/>
            <person name="Kawasaki H."/>
            <person name="Sekiguchi Y."/>
        </authorList>
    </citation>
    <scope>NUCLEOTIDE SEQUENCE [LARGE SCALE GENOMIC DNA]</scope>
    <source>
        <strain evidence="1 2">JCM 10188</strain>
    </source>
</reference>
<proteinExistence type="predicted"/>
<dbReference type="EMBL" id="CP048433">
    <property type="protein sequence ID" value="QIA33433.1"/>
    <property type="molecule type" value="Genomic_DNA"/>
</dbReference>
<sequence>MSATIFHNPFRPTAGAEPPRIIGRDDIALEFTESLNSGIGAPARLMRVAGPRGSGKTVLLCDLRDRARELGWKTAIVSAGPNLLLDLKDQIAESSLATNASVGVNAGFVSAKFDVVPKESSLRKLLGSAAKSSKGLFIAIDEVQDAPIDDMRAIASAVQLLIGEKVDIALAFAGLPAGVMDLINGKALTFLRRALPEDLAPINQVEVALSMGDSFIATGLTIEDDLLSRAAKATKGYAYLVQLVGYSIWQRANLHRVKSANVSERDVIEGIALAEARFHDVVHEPAISGLGLNDIKYLLAMCEDKQQSKSSEIAKRMGKKTNEVSSIRAKLLQREVIQAPQRGYVQFAVPDLDIYLRENAAEILERF</sequence>
<dbReference type="GeneID" id="92849509"/>
<evidence type="ECO:0000313" key="2">
    <source>
        <dbReference type="Proteomes" id="UP000464211"/>
    </source>
</evidence>
<accession>A0A858B235</accession>
<dbReference type="Gene3D" id="3.40.50.300">
    <property type="entry name" value="P-loop containing nucleotide triphosphate hydrolases"/>
    <property type="match status" value="1"/>
</dbReference>